<dbReference type="Pfam" id="PF00176">
    <property type="entry name" value="SNF2-rel_dom"/>
    <property type="match status" value="1"/>
</dbReference>
<dbReference type="Pfam" id="PF00271">
    <property type="entry name" value="Helicase_C"/>
    <property type="match status" value="1"/>
</dbReference>
<dbReference type="PROSITE" id="PS51194">
    <property type="entry name" value="HELICASE_CTER"/>
    <property type="match status" value="1"/>
</dbReference>
<organism evidence="4 5">
    <name type="scientific">Amycolatopsis cynarae</name>
    <dbReference type="NCBI Taxonomy" id="2995223"/>
    <lineage>
        <taxon>Bacteria</taxon>
        <taxon>Bacillati</taxon>
        <taxon>Actinomycetota</taxon>
        <taxon>Actinomycetes</taxon>
        <taxon>Pseudonocardiales</taxon>
        <taxon>Pseudonocardiaceae</taxon>
        <taxon>Amycolatopsis</taxon>
    </lineage>
</organism>
<dbReference type="InterPro" id="IPR027417">
    <property type="entry name" value="P-loop_NTPase"/>
</dbReference>
<keyword evidence="4" id="KW-0547">Nucleotide-binding</keyword>
<dbReference type="PANTHER" id="PTHR45766">
    <property type="entry name" value="DNA ANNEALING HELICASE AND ENDONUCLEASE ZRANB3 FAMILY MEMBER"/>
    <property type="match status" value="1"/>
</dbReference>
<dbReference type="Proteomes" id="UP001163203">
    <property type="component" value="Chromosome"/>
</dbReference>
<dbReference type="Gene3D" id="3.40.50.300">
    <property type="entry name" value="P-loop containing nucleotide triphosphate hydrolases"/>
    <property type="match status" value="1"/>
</dbReference>
<gene>
    <name evidence="4" type="ORF">ORV05_04760</name>
</gene>
<keyword evidence="5" id="KW-1185">Reference proteome</keyword>
<keyword evidence="4" id="KW-0067">ATP-binding</keyword>
<dbReference type="SMART" id="SM00487">
    <property type="entry name" value="DEXDc"/>
    <property type="match status" value="1"/>
</dbReference>
<dbReference type="SUPFAM" id="SSF52540">
    <property type="entry name" value="P-loop containing nucleoside triphosphate hydrolases"/>
    <property type="match status" value="2"/>
</dbReference>
<name>A0ABY7B761_9PSEU</name>
<evidence type="ECO:0000313" key="5">
    <source>
        <dbReference type="Proteomes" id="UP001163203"/>
    </source>
</evidence>
<feature type="domain" description="Helicase ATP-binding" evidence="2">
    <location>
        <begin position="130"/>
        <end position="300"/>
    </location>
</feature>
<dbReference type="InterPro" id="IPR038718">
    <property type="entry name" value="SNF2-like_sf"/>
</dbReference>
<feature type="domain" description="Helicase C-terminal" evidence="3">
    <location>
        <begin position="441"/>
        <end position="587"/>
    </location>
</feature>
<protein>
    <submittedName>
        <fullName evidence="4">DEAD/DEAH box helicase</fullName>
    </submittedName>
</protein>
<sequence>MSITYDQRGSMYPPRQQRSTIYGELTDDGARVLLIAAGALEDIAMDARRLQLLTPLLQPTNPAGAMQMPLSWPGVVQLTATYGERFQPMPRLQAWIAQESERRLSAGRASELAVGVPEGLTPRPYQIEGAHLIAATGRALITDEPGTGKTITTILGLLERYTVADSAIFEEGPVVVVCPASVVDPWVEAWLRWAPQLVTVAWRGTKRRDLLGAAQVYVTSYDIARMDAQDDTKSRSPLMWLKPAAVVADECHLIKNPKASRTQAVQRLARRTRAFVALSGTPITHHPADLWPTLTCVAPGAWPAGERWVARYCETVPGDYDEEILGLAPAAESEFRLALLGQFRRVAKADVLTQLPPKVYSVRMVELPKEWRRAYDEMESQMLAELPDGQELAVMDILTQLARLSQLASAPADVEIEFRDDPQTGQPKAHYHVTLKGPSWKVDALLEEMEQRPGQQVIAFAPSRQLVMLAGEAATKAGRRVGYVVGGQTARQRTETVDAFQRGELDLICATTGAGGVGLTLTAAKCVVFLQRPWALEASIQAEDRAHRIGSEHHDSIDIVDIVAANTIDSRVRAVLKAKAGQLSDLVQDPRIVAELLGGVSLRDQKAA</sequence>
<dbReference type="GO" id="GO:0004386">
    <property type="term" value="F:helicase activity"/>
    <property type="evidence" value="ECO:0007669"/>
    <property type="project" value="UniProtKB-KW"/>
</dbReference>
<dbReference type="EMBL" id="CP113836">
    <property type="protein sequence ID" value="WAL67102.1"/>
    <property type="molecule type" value="Genomic_DNA"/>
</dbReference>
<dbReference type="InterPro" id="IPR001650">
    <property type="entry name" value="Helicase_C-like"/>
</dbReference>
<proteinExistence type="predicted"/>
<dbReference type="CDD" id="cd18793">
    <property type="entry name" value="SF2_C_SNF"/>
    <property type="match status" value="1"/>
</dbReference>
<dbReference type="SMART" id="SM00490">
    <property type="entry name" value="HELICc"/>
    <property type="match status" value="1"/>
</dbReference>
<evidence type="ECO:0000313" key="4">
    <source>
        <dbReference type="EMBL" id="WAL67102.1"/>
    </source>
</evidence>
<dbReference type="InterPro" id="IPR000330">
    <property type="entry name" value="SNF2_N"/>
</dbReference>
<evidence type="ECO:0000259" key="2">
    <source>
        <dbReference type="PROSITE" id="PS51192"/>
    </source>
</evidence>
<evidence type="ECO:0000256" key="1">
    <source>
        <dbReference type="ARBA" id="ARBA00022801"/>
    </source>
</evidence>
<dbReference type="Gene3D" id="3.40.50.10810">
    <property type="entry name" value="Tandem AAA-ATPase domain"/>
    <property type="match status" value="1"/>
</dbReference>
<dbReference type="RefSeq" id="WP_268757228.1">
    <property type="nucleotide sequence ID" value="NZ_CP113836.1"/>
</dbReference>
<keyword evidence="1" id="KW-0378">Hydrolase</keyword>
<dbReference type="PANTHER" id="PTHR45766:SF6">
    <property type="entry name" value="SWI_SNF-RELATED MATRIX-ASSOCIATED ACTIN-DEPENDENT REGULATOR OF CHROMATIN SUBFAMILY A-LIKE PROTEIN 1"/>
    <property type="match status" value="1"/>
</dbReference>
<evidence type="ECO:0000259" key="3">
    <source>
        <dbReference type="PROSITE" id="PS51194"/>
    </source>
</evidence>
<dbReference type="InterPro" id="IPR014001">
    <property type="entry name" value="Helicase_ATP-bd"/>
</dbReference>
<reference evidence="4" key="1">
    <citation type="submission" date="2022-11" db="EMBL/GenBank/DDBJ databases">
        <authorList>
            <person name="Mo P."/>
        </authorList>
    </citation>
    <scope>NUCLEOTIDE SEQUENCE</scope>
    <source>
        <strain evidence="4">HUAS 11-8</strain>
    </source>
</reference>
<dbReference type="PROSITE" id="PS51192">
    <property type="entry name" value="HELICASE_ATP_BIND_1"/>
    <property type="match status" value="1"/>
</dbReference>
<keyword evidence="4" id="KW-0347">Helicase</keyword>
<dbReference type="InterPro" id="IPR049730">
    <property type="entry name" value="SNF2/RAD54-like_C"/>
</dbReference>
<accession>A0ABY7B761</accession>